<gene>
    <name evidence="1" type="ORF">G4D54_12545</name>
</gene>
<dbReference type="GeneID" id="61926380"/>
<dbReference type="EMBL" id="CP048838">
    <property type="protein sequence ID" value="QJA03219.1"/>
    <property type="molecule type" value="Genomic_DNA"/>
</dbReference>
<name>A0AAP9MI09_CLOIN</name>
<dbReference type="AlphaFoldDB" id="A0AAP9MI09"/>
<reference evidence="1 2" key="1">
    <citation type="submission" date="2020-02" db="EMBL/GenBank/DDBJ databases">
        <authorList>
            <person name="Kociolek L.K."/>
            <person name="Ozer E.A."/>
        </authorList>
    </citation>
    <scope>NUCLEOTIDE SEQUENCE [LARGE SCALE GENOMIC DNA]</scope>
    <source>
        <strain evidence="1 2">ATCC 14501</strain>
    </source>
</reference>
<accession>A0AAP9MI09</accession>
<evidence type="ECO:0000313" key="1">
    <source>
        <dbReference type="EMBL" id="QJA03219.1"/>
    </source>
</evidence>
<protein>
    <submittedName>
        <fullName evidence="1">Uncharacterized protein</fullName>
    </submittedName>
</protein>
<dbReference type="Proteomes" id="UP000503330">
    <property type="component" value="Chromosome"/>
</dbReference>
<proteinExistence type="predicted"/>
<evidence type="ECO:0000313" key="2">
    <source>
        <dbReference type="Proteomes" id="UP000503330"/>
    </source>
</evidence>
<dbReference type="RefSeq" id="WP_002611501.1">
    <property type="nucleotide sequence ID" value="NZ_BAAACC010000021.1"/>
</dbReference>
<organism evidence="1 2">
    <name type="scientific">Clostridium innocuum</name>
    <dbReference type="NCBI Taxonomy" id="1522"/>
    <lineage>
        <taxon>Bacteria</taxon>
        <taxon>Bacillati</taxon>
        <taxon>Bacillota</taxon>
        <taxon>Clostridia</taxon>
        <taxon>Eubacteriales</taxon>
        <taxon>Clostridiaceae</taxon>
        <taxon>Clostridium</taxon>
    </lineage>
</organism>
<sequence>MKKKKYLVLRNKENGNIVTVDKTWFYGLPRHIQALYHAKWQIVIK</sequence>